<organism evidence="2 3">
    <name type="scientific">Psilocybe cyanescens</name>
    <dbReference type="NCBI Taxonomy" id="93625"/>
    <lineage>
        <taxon>Eukaryota</taxon>
        <taxon>Fungi</taxon>
        <taxon>Dikarya</taxon>
        <taxon>Basidiomycota</taxon>
        <taxon>Agaricomycotina</taxon>
        <taxon>Agaricomycetes</taxon>
        <taxon>Agaricomycetidae</taxon>
        <taxon>Agaricales</taxon>
        <taxon>Agaricineae</taxon>
        <taxon>Strophariaceae</taxon>
        <taxon>Psilocybe</taxon>
    </lineage>
</organism>
<reference evidence="2 3" key="1">
    <citation type="journal article" date="2018" name="Evol. Lett.">
        <title>Horizontal gene cluster transfer increased hallucinogenic mushroom diversity.</title>
        <authorList>
            <person name="Reynolds H.T."/>
            <person name="Vijayakumar V."/>
            <person name="Gluck-Thaler E."/>
            <person name="Korotkin H.B."/>
            <person name="Matheny P.B."/>
            <person name="Slot J.C."/>
        </authorList>
    </citation>
    <scope>NUCLEOTIDE SEQUENCE [LARGE SCALE GENOMIC DNA]</scope>
    <source>
        <strain evidence="2 3">2631</strain>
    </source>
</reference>
<dbReference type="AlphaFoldDB" id="A0A409XRU0"/>
<proteinExistence type="predicted"/>
<protein>
    <submittedName>
        <fullName evidence="2">Uncharacterized protein</fullName>
    </submittedName>
</protein>
<accession>A0A409XRU0</accession>
<sequence length="192" mass="21582">MKRQICNKICAMLTKITEDDSVLMHYINYEEKIVRSFGVELIGWTYDKFVNPSKLSTSLPGLQKLLDAINSGSCRFIRLTPLQLTEHCQAHQQAIASGSIPVPRMHKPQNDRGTKRKSVDESDKENENSGNAQTMFKKRHTSTVKKKALGQPKSAEMVDSEDSGKESSCHLIDLFLFCVHIISITSHVNVCC</sequence>
<evidence type="ECO:0000313" key="2">
    <source>
        <dbReference type="EMBL" id="PPQ93525.1"/>
    </source>
</evidence>
<dbReference type="EMBL" id="NHYD01000716">
    <property type="protein sequence ID" value="PPQ93525.1"/>
    <property type="molecule type" value="Genomic_DNA"/>
</dbReference>
<keyword evidence="3" id="KW-1185">Reference proteome</keyword>
<evidence type="ECO:0000313" key="3">
    <source>
        <dbReference type="Proteomes" id="UP000283269"/>
    </source>
</evidence>
<dbReference type="Proteomes" id="UP000283269">
    <property type="component" value="Unassembled WGS sequence"/>
</dbReference>
<feature type="compositionally biased region" description="Basic residues" evidence="1">
    <location>
        <begin position="136"/>
        <end position="148"/>
    </location>
</feature>
<gene>
    <name evidence="2" type="ORF">CVT25_005363</name>
</gene>
<evidence type="ECO:0000256" key="1">
    <source>
        <dbReference type="SAM" id="MobiDB-lite"/>
    </source>
</evidence>
<feature type="region of interest" description="Disordered" evidence="1">
    <location>
        <begin position="99"/>
        <end position="163"/>
    </location>
</feature>
<name>A0A409XRU0_PSICY</name>
<comment type="caution">
    <text evidence="2">The sequence shown here is derived from an EMBL/GenBank/DDBJ whole genome shotgun (WGS) entry which is preliminary data.</text>
</comment>
<dbReference type="OrthoDB" id="3253416at2759"/>
<dbReference type="InParanoid" id="A0A409XRU0"/>
<feature type="compositionally biased region" description="Basic and acidic residues" evidence="1">
    <location>
        <begin position="108"/>
        <end position="127"/>
    </location>
</feature>